<evidence type="ECO:0000256" key="5">
    <source>
        <dbReference type="ARBA" id="ARBA00022723"/>
    </source>
</evidence>
<dbReference type="GO" id="GO:0061630">
    <property type="term" value="F:ubiquitin protein ligase activity"/>
    <property type="evidence" value="ECO:0007669"/>
    <property type="project" value="UniProtKB-EC"/>
</dbReference>
<evidence type="ECO:0000256" key="2">
    <source>
        <dbReference type="ARBA" id="ARBA00004906"/>
    </source>
</evidence>
<comment type="pathway">
    <text evidence="2">Protein modification; protein ubiquitination.</text>
</comment>
<dbReference type="InterPro" id="IPR039398">
    <property type="entry name" value="Deltex_fam"/>
</dbReference>
<reference evidence="9" key="1">
    <citation type="submission" date="2023-08" db="EMBL/GenBank/DDBJ databases">
        <title>Pelteobagrus vachellii genome.</title>
        <authorList>
            <person name="Liu H."/>
        </authorList>
    </citation>
    <scope>NUCLEOTIDE SEQUENCE</scope>
    <source>
        <strain evidence="9">PRFRI_2022a</strain>
        <tissue evidence="9">Muscle</tissue>
    </source>
</reference>
<dbReference type="Gene3D" id="3.30.390.130">
    <property type="match status" value="1"/>
</dbReference>
<dbReference type="Proteomes" id="UP001187315">
    <property type="component" value="Unassembled WGS sequence"/>
</dbReference>
<organism evidence="9 10">
    <name type="scientific">Tachysurus vachellii</name>
    <name type="common">Darkbarbel catfish</name>
    <name type="synonym">Pelteobagrus vachellii</name>
    <dbReference type="NCBI Taxonomy" id="175792"/>
    <lineage>
        <taxon>Eukaryota</taxon>
        <taxon>Metazoa</taxon>
        <taxon>Chordata</taxon>
        <taxon>Craniata</taxon>
        <taxon>Vertebrata</taxon>
        <taxon>Euteleostomi</taxon>
        <taxon>Actinopterygii</taxon>
        <taxon>Neopterygii</taxon>
        <taxon>Teleostei</taxon>
        <taxon>Ostariophysi</taxon>
        <taxon>Siluriformes</taxon>
        <taxon>Bagridae</taxon>
        <taxon>Tachysurus</taxon>
    </lineage>
</organism>
<name>A0AA88S8N2_TACVA</name>
<evidence type="ECO:0000256" key="6">
    <source>
        <dbReference type="SAM" id="MobiDB-lite"/>
    </source>
</evidence>
<evidence type="ECO:0000256" key="1">
    <source>
        <dbReference type="ARBA" id="ARBA00000900"/>
    </source>
</evidence>
<keyword evidence="10" id="KW-1185">Reference proteome</keyword>
<accession>A0AA88S8N2</accession>
<dbReference type="Pfam" id="PF07292">
    <property type="entry name" value="NID"/>
    <property type="match status" value="1"/>
</dbReference>
<evidence type="ECO:0000259" key="7">
    <source>
        <dbReference type="Pfam" id="PF07292"/>
    </source>
</evidence>
<dbReference type="GO" id="GO:0016567">
    <property type="term" value="P:protein ubiquitination"/>
    <property type="evidence" value="ECO:0007669"/>
    <property type="project" value="InterPro"/>
</dbReference>
<feature type="compositionally biased region" description="Polar residues" evidence="6">
    <location>
        <begin position="612"/>
        <end position="623"/>
    </location>
</feature>
<evidence type="ECO:0000256" key="4">
    <source>
        <dbReference type="ARBA" id="ARBA00022679"/>
    </source>
</evidence>
<dbReference type="InterPro" id="IPR009909">
    <property type="entry name" value="Nmi/IFP35_dom"/>
</dbReference>
<evidence type="ECO:0000313" key="10">
    <source>
        <dbReference type="Proteomes" id="UP001187315"/>
    </source>
</evidence>
<keyword evidence="5" id="KW-0479">Metal-binding</keyword>
<feature type="compositionally biased region" description="Low complexity" evidence="6">
    <location>
        <begin position="393"/>
        <end position="406"/>
    </location>
</feature>
<dbReference type="PANTHER" id="PTHR12622">
    <property type="entry name" value="DELTEX-RELATED"/>
    <property type="match status" value="1"/>
</dbReference>
<protein>
    <recommendedName>
        <fullName evidence="3">RING-type E3 ubiquitin transferase</fullName>
        <ecNumber evidence="3">2.3.2.27</ecNumber>
    </recommendedName>
</protein>
<feature type="region of interest" description="Disordered" evidence="6">
    <location>
        <begin position="585"/>
        <end position="623"/>
    </location>
</feature>
<proteinExistence type="predicted"/>
<dbReference type="EC" id="2.3.2.27" evidence="3"/>
<evidence type="ECO:0000259" key="8">
    <source>
        <dbReference type="Pfam" id="PF18102"/>
    </source>
</evidence>
<dbReference type="Pfam" id="PF18102">
    <property type="entry name" value="DTC"/>
    <property type="match status" value="1"/>
</dbReference>
<feature type="region of interest" description="Disordered" evidence="6">
    <location>
        <begin position="960"/>
        <end position="986"/>
    </location>
</feature>
<feature type="region of interest" description="Disordered" evidence="6">
    <location>
        <begin position="859"/>
        <end position="888"/>
    </location>
</feature>
<evidence type="ECO:0000313" key="9">
    <source>
        <dbReference type="EMBL" id="KAK2829539.1"/>
    </source>
</evidence>
<keyword evidence="4" id="KW-0808">Transferase</keyword>
<dbReference type="Gene3D" id="3.30.70.330">
    <property type="match status" value="1"/>
</dbReference>
<feature type="domain" description="NID" evidence="7">
    <location>
        <begin position="4"/>
        <end position="41"/>
    </location>
</feature>
<evidence type="ECO:0000256" key="3">
    <source>
        <dbReference type="ARBA" id="ARBA00012483"/>
    </source>
</evidence>
<comment type="catalytic activity">
    <reaction evidence="1">
        <text>S-ubiquitinyl-[E2 ubiquitin-conjugating enzyme]-L-cysteine + [acceptor protein]-L-lysine = [E2 ubiquitin-conjugating enzyme]-L-cysteine + N(6)-ubiquitinyl-[acceptor protein]-L-lysine.</text>
        <dbReference type="EC" id="2.3.2.27"/>
    </reaction>
</comment>
<dbReference type="GO" id="GO:0007219">
    <property type="term" value="P:Notch signaling pathway"/>
    <property type="evidence" value="ECO:0007669"/>
    <property type="project" value="InterPro"/>
</dbReference>
<dbReference type="InterPro" id="IPR012677">
    <property type="entry name" value="Nucleotide-bd_a/b_plait_sf"/>
</dbReference>
<feature type="region of interest" description="Disordered" evidence="6">
    <location>
        <begin position="393"/>
        <end position="423"/>
    </location>
</feature>
<dbReference type="InterPro" id="IPR039399">
    <property type="entry name" value="Deltex_C_sf"/>
</dbReference>
<dbReference type="InterPro" id="IPR039396">
    <property type="entry name" value="Deltex_C"/>
</dbReference>
<dbReference type="AlphaFoldDB" id="A0AA88S8N2"/>
<dbReference type="GO" id="GO:0046872">
    <property type="term" value="F:metal ion binding"/>
    <property type="evidence" value="ECO:0007669"/>
    <property type="project" value="UniProtKB-KW"/>
</dbReference>
<dbReference type="EMBL" id="JAVHJS010000018">
    <property type="protein sequence ID" value="KAK2829539.1"/>
    <property type="molecule type" value="Genomic_DNA"/>
</dbReference>
<feature type="domain" description="Deltex C-terminal" evidence="8">
    <location>
        <begin position="986"/>
        <end position="1112"/>
    </location>
</feature>
<feature type="compositionally biased region" description="Basic and acidic residues" evidence="6">
    <location>
        <begin position="961"/>
        <end position="977"/>
    </location>
</feature>
<comment type="caution">
    <text evidence="9">The sequence shown here is derived from an EMBL/GenBank/DDBJ whole genome shotgun (WGS) entry which is preliminary data.</text>
</comment>
<sequence>MAEMRHTVCVRGLPDYMEHDRLEDKLMVHFLRERNGGGEISSISIKASDPCAIITFEDSKVALSVYSRRHVLEVDGKMYELSLSFPWQESVHLNRVICDMSVTIDCTYLPLGEENLKTITEKFPGLGIQYIKSQRHCTIKGPYSEVNDAVSHLKELLVDFEPPSEKSLFFAQESNQVRSHQKGNDNSPDNLHRLHFGGHASLHLESRYPSPTVNSVKLSQAQTCSAEKIEDWVDAAEVQALSLIMEADVFAYLCSKSEEYKNILQNHGVHVIDVTAAGVTTLYLQSNAKFKTGSKAETQMNHACEELSQLYQQVESNLRRAHIPRSALKLHGEQTAIFKNLESLLPKVMLSFDQTHIYIVGESSEVSQAKQILLLGSPDEDLKVKQEVSLSSSPAYSYSPTSESEPMQIDRASSESSTMTPKMRISDAERRVRTGEEYKLAARFKNSDMGLLGFGLLERGRSREHQDLTKGINTLALASNSSLGTAVRVNSDHTNASQVSAFSVTGVNNVDEDTLFQKMEPLSFTSTLKNSGQVSNKVSRTNSLSTSRVKPVFNASLSTPADAYAGLEKLGKSTVESTSTSTCSLRRTNSFSGRPLQKQDTQKTGINEKSHHATNSFIRPRSSSLKSRVSAETLPRRAVTVPSLMWSYIKEAYDSELQPLISDIQVSESPLDKYKTIVILQGSESTKVEVCQCEVQKLVDVIGLDFCVQNLPLEDLGVTEGNDMFKECCSNICSNSSKIVLQHAKDAIILMGPKSPCFHAIETLKDLFPREVSNSGSLVNTFTLQGSVDQSQSNALANQMSIKSSSQIRPDQIRAHSENPAIGKHLGYKSEYRNVAYMLSPKPVAKETLKKASDLEISKTGPLPVKSSEESGELLGLGDDWQKPSSLTTQKSQKATTLTLKQINLPISKQLESCVCGANGSPTSCGVYLCSKCIEFHAQCMVCSKINAARKPSMAIQAQSLKEEQNPEELNGKETGTRQKQKQGIQGTMRCTELPMNLPGYEQYRTAKITYSIPDGIQGEEHPNPGLPFKGGEFEAYLPLTSKGQVLLQCLERAFKQGFTFTVSPNNNTGRAKITWSRIPHKTKISGGKSGNGYPDSGYLKDLAEALRTCGIEGV</sequence>
<gene>
    <name evidence="9" type="ORF">Q7C36_017529</name>
</gene>